<keyword evidence="7" id="KW-1185">Reference proteome</keyword>
<dbReference type="InterPro" id="IPR036388">
    <property type="entry name" value="WH-like_DNA-bd_sf"/>
</dbReference>
<dbReference type="InterPro" id="IPR007627">
    <property type="entry name" value="RNA_pol_sigma70_r2"/>
</dbReference>
<organism evidence="6 7">
    <name type="scientific">Botrimarina mediterranea</name>
    <dbReference type="NCBI Taxonomy" id="2528022"/>
    <lineage>
        <taxon>Bacteria</taxon>
        <taxon>Pseudomonadati</taxon>
        <taxon>Planctomycetota</taxon>
        <taxon>Planctomycetia</taxon>
        <taxon>Pirellulales</taxon>
        <taxon>Lacipirellulaceae</taxon>
        <taxon>Botrimarina</taxon>
    </lineage>
</organism>
<dbReference type="SUPFAM" id="SSF88659">
    <property type="entry name" value="Sigma3 and sigma4 domains of RNA polymerase sigma factors"/>
    <property type="match status" value="1"/>
</dbReference>
<dbReference type="NCBIfam" id="TIGR02937">
    <property type="entry name" value="sigma70-ECF"/>
    <property type="match status" value="1"/>
</dbReference>
<evidence type="ECO:0000256" key="1">
    <source>
        <dbReference type="ARBA" id="ARBA00010641"/>
    </source>
</evidence>
<feature type="domain" description="RNA polymerase sigma-70 region 2" evidence="5">
    <location>
        <begin position="10"/>
        <end position="77"/>
    </location>
</feature>
<reference evidence="6 7" key="1">
    <citation type="submission" date="2019-02" db="EMBL/GenBank/DDBJ databases">
        <title>Deep-cultivation of Planctomycetes and their phenomic and genomic characterization uncovers novel biology.</title>
        <authorList>
            <person name="Wiegand S."/>
            <person name="Jogler M."/>
            <person name="Boedeker C."/>
            <person name="Pinto D."/>
            <person name="Vollmers J."/>
            <person name="Rivas-Marin E."/>
            <person name="Kohn T."/>
            <person name="Peeters S.H."/>
            <person name="Heuer A."/>
            <person name="Rast P."/>
            <person name="Oberbeckmann S."/>
            <person name="Bunk B."/>
            <person name="Jeske O."/>
            <person name="Meyerdierks A."/>
            <person name="Storesund J.E."/>
            <person name="Kallscheuer N."/>
            <person name="Luecker S."/>
            <person name="Lage O.M."/>
            <person name="Pohl T."/>
            <person name="Merkel B.J."/>
            <person name="Hornburger P."/>
            <person name="Mueller R.-W."/>
            <person name="Bruemmer F."/>
            <person name="Labrenz M."/>
            <person name="Spormann A.M."/>
            <person name="Op den Camp H."/>
            <person name="Overmann J."/>
            <person name="Amann R."/>
            <person name="Jetten M.S.M."/>
            <person name="Mascher T."/>
            <person name="Medema M.H."/>
            <person name="Devos D.P."/>
            <person name="Kaster A.-K."/>
            <person name="Ovreas L."/>
            <person name="Rohde M."/>
            <person name="Galperin M.Y."/>
            <person name="Jogler C."/>
        </authorList>
    </citation>
    <scope>NUCLEOTIDE SEQUENCE [LARGE SCALE GENOMIC DNA]</scope>
    <source>
        <strain evidence="6 7">Spa11</strain>
    </source>
</reference>
<evidence type="ECO:0000256" key="4">
    <source>
        <dbReference type="ARBA" id="ARBA00023163"/>
    </source>
</evidence>
<keyword evidence="3" id="KW-0731">Sigma factor</keyword>
<dbReference type="GO" id="GO:0016987">
    <property type="term" value="F:sigma factor activity"/>
    <property type="evidence" value="ECO:0007669"/>
    <property type="project" value="UniProtKB-KW"/>
</dbReference>
<gene>
    <name evidence="6" type="primary">sigL_2</name>
    <name evidence="6" type="ORF">Spa11_42090</name>
</gene>
<dbReference type="RefSeq" id="WP_231933055.1">
    <property type="nucleotide sequence ID" value="NZ_CP036349.1"/>
</dbReference>
<keyword evidence="4" id="KW-0804">Transcription</keyword>
<dbReference type="InterPro" id="IPR013324">
    <property type="entry name" value="RNA_pol_sigma_r3/r4-like"/>
</dbReference>
<comment type="similarity">
    <text evidence="1">Belongs to the sigma-70 factor family. ECF subfamily.</text>
</comment>
<dbReference type="AlphaFoldDB" id="A0A518KDW1"/>
<dbReference type="Gene3D" id="1.10.10.10">
    <property type="entry name" value="Winged helix-like DNA-binding domain superfamily/Winged helix DNA-binding domain"/>
    <property type="match status" value="1"/>
</dbReference>
<proteinExistence type="inferred from homology"/>
<dbReference type="Pfam" id="PF04542">
    <property type="entry name" value="Sigma70_r2"/>
    <property type="match status" value="1"/>
</dbReference>
<evidence type="ECO:0000313" key="6">
    <source>
        <dbReference type="EMBL" id="QDV75986.1"/>
    </source>
</evidence>
<dbReference type="SUPFAM" id="SSF88946">
    <property type="entry name" value="Sigma2 domain of RNA polymerase sigma factors"/>
    <property type="match status" value="1"/>
</dbReference>
<keyword evidence="2" id="KW-0805">Transcription regulation</keyword>
<dbReference type="InterPro" id="IPR039425">
    <property type="entry name" value="RNA_pol_sigma-70-like"/>
</dbReference>
<dbReference type="Gene3D" id="1.10.1740.10">
    <property type="match status" value="1"/>
</dbReference>
<dbReference type="PANTHER" id="PTHR43133">
    <property type="entry name" value="RNA POLYMERASE ECF-TYPE SIGMA FACTO"/>
    <property type="match status" value="1"/>
</dbReference>
<evidence type="ECO:0000259" key="5">
    <source>
        <dbReference type="Pfam" id="PF04542"/>
    </source>
</evidence>
<dbReference type="KEGG" id="bmei:Spa11_42090"/>
<evidence type="ECO:0000256" key="3">
    <source>
        <dbReference type="ARBA" id="ARBA00023082"/>
    </source>
</evidence>
<dbReference type="EMBL" id="CP036349">
    <property type="protein sequence ID" value="QDV75986.1"/>
    <property type="molecule type" value="Genomic_DNA"/>
</dbReference>
<evidence type="ECO:0000313" key="7">
    <source>
        <dbReference type="Proteomes" id="UP000316426"/>
    </source>
</evidence>
<dbReference type="NCBIfam" id="TIGR02989">
    <property type="entry name" value="Sig-70_gvs1"/>
    <property type="match status" value="1"/>
</dbReference>
<dbReference type="InterPro" id="IPR013325">
    <property type="entry name" value="RNA_pol_sigma_r2"/>
</dbReference>
<dbReference type="Proteomes" id="UP000316426">
    <property type="component" value="Chromosome"/>
</dbReference>
<protein>
    <submittedName>
        <fullName evidence="6">ECF RNA polymerase sigma factor SigL</fullName>
    </submittedName>
</protein>
<dbReference type="PANTHER" id="PTHR43133:SF51">
    <property type="entry name" value="RNA POLYMERASE SIGMA FACTOR"/>
    <property type="match status" value="1"/>
</dbReference>
<dbReference type="GO" id="GO:0006352">
    <property type="term" value="P:DNA-templated transcription initiation"/>
    <property type="evidence" value="ECO:0007669"/>
    <property type="project" value="InterPro"/>
</dbReference>
<accession>A0A518KDW1</accession>
<dbReference type="InterPro" id="IPR014284">
    <property type="entry name" value="RNA_pol_sigma-70_dom"/>
</dbReference>
<sequence>MDRDRRFVDLLTSHQRDLYAYVYALMAGDSSAPDVVQDANLDLWAHKEECDLERPFLPWALRFAFNRVLAYRKSRGRSRLVFSDEYVQTLSDALTEEPLSADQRLVALGNCLEHLGEDQRQLVRERYSVGSTVKGLAVRFGATPDQVSAKLYRIRKSLADCIERRLAGEGLR</sequence>
<evidence type="ECO:0000256" key="2">
    <source>
        <dbReference type="ARBA" id="ARBA00023015"/>
    </source>
</evidence>
<dbReference type="InterPro" id="IPR014331">
    <property type="entry name" value="RNA_pol_sigma70_ECF_RHOBA"/>
</dbReference>
<name>A0A518KDW1_9BACT</name>